<sequence>MSRLRSVAAAILAFVLAVGWLGAVPAHAAGLMTGAGSTYAALAIQQWIGDAKRSGLNFSYNTNGSPAGVQFFLDSTIDFAATEAEIASVNEGSATTSKSYQYIPDVAGATAFMYNLHDTAGRQYTGLKLTRDVIAGIFTGEITSWNDPAITSQNGGIRFQEDAIKVVIRSERSGTTGLFYDFVQNTAPARFARFKQKQNIVSPDGIRIIQIPTPYPANWTGIEGSDKLAQTIASSNGAGMIGYDEFGYAIAFGAQSAWVQNASGNWVQPYAANISKALESAQLRPDLTQDLRNVYKSAAPQAYPVSAYSYIMTPCAPASDRNTCKSPYYDDARAQQMAKWLDYIACDGQVKMAQIGYSPLPPNLSQEIQNSITRMSPKAKGRTLNAGNCRNPQFSGSLGAGATGPPPPAAGKKNPSATPTNSASPGANPSASAGGAGSSGAGADAVGGGSGRWRDDKPVAYGGLSPAGISGLTALLLILLVGIPPLVGAFAQRIKSRVR</sequence>
<dbReference type="RefSeq" id="WP_344313220.1">
    <property type="nucleotide sequence ID" value="NZ_BAAANY010000020.1"/>
</dbReference>
<comment type="caution">
    <text evidence="6">The sequence shown here is derived from an EMBL/GenBank/DDBJ whole genome shotgun (WGS) entry which is preliminary data.</text>
</comment>
<dbReference type="EMBL" id="BAAANY010000020">
    <property type="protein sequence ID" value="GAA1697833.1"/>
    <property type="molecule type" value="Genomic_DNA"/>
</dbReference>
<evidence type="ECO:0000259" key="5">
    <source>
        <dbReference type="Pfam" id="PF12849"/>
    </source>
</evidence>
<dbReference type="InterPro" id="IPR024370">
    <property type="entry name" value="PBP_domain"/>
</dbReference>
<accession>A0ABN2I337</accession>
<feature type="chain" id="PRO_5045233244" evidence="4">
    <location>
        <begin position="29"/>
        <end position="499"/>
    </location>
</feature>
<dbReference type="Proteomes" id="UP001500618">
    <property type="component" value="Unassembled WGS sequence"/>
</dbReference>
<protein>
    <submittedName>
        <fullName evidence="6">Substrate-binding domain-containing protein</fullName>
    </submittedName>
</protein>
<evidence type="ECO:0000256" key="4">
    <source>
        <dbReference type="SAM" id="SignalP"/>
    </source>
</evidence>
<keyword evidence="7" id="KW-1185">Reference proteome</keyword>
<keyword evidence="4" id="KW-0732">Signal</keyword>
<evidence type="ECO:0000256" key="2">
    <source>
        <dbReference type="SAM" id="MobiDB-lite"/>
    </source>
</evidence>
<gene>
    <name evidence="6" type="ORF">GCM10009765_54080</name>
</gene>
<evidence type="ECO:0000256" key="1">
    <source>
        <dbReference type="ARBA" id="ARBA00008725"/>
    </source>
</evidence>
<dbReference type="SUPFAM" id="SSF53850">
    <property type="entry name" value="Periplasmic binding protein-like II"/>
    <property type="match status" value="1"/>
</dbReference>
<keyword evidence="3" id="KW-0472">Membrane</keyword>
<proteinExistence type="inferred from homology"/>
<feature type="region of interest" description="Disordered" evidence="2">
    <location>
        <begin position="376"/>
        <end position="451"/>
    </location>
</feature>
<evidence type="ECO:0000313" key="7">
    <source>
        <dbReference type="Proteomes" id="UP001500618"/>
    </source>
</evidence>
<evidence type="ECO:0000313" key="6">
    <source>
        <dbReference type="EMBL" id="GAA1697833.1"/>
    </source>
</evidence>
<dbReference type="PANTHER" id="PTHR42996">
    <property type="entry name" value="PHOSPHATE-BINDING PROTEIN PSTS"/>
    <property type="match status" value="1"/>
</dbReference>
<evidence type="ECO:0000256" key="3">
    <source>
        <dbReference type="SAM" id="Phobius"/>
    </source>
</evidence>
<dbReference type="Gene3D" id="3.40.190.10">
    <property type="entry name" value="Periplasmic binding protein-like II"/>
    <property type="match status" value="2"/>
</dbReference>
<feature type="compositionally biased region" description="Polar residues" evidence="2">
    <location>
        <begin position="385"/>
        <end position="396"/>
    </location>
</feature>
<dbReference type="InterPro" id="IPR050962">
    <property type="entry name" value="Phosphate-bind_PstS"/>
</dbReference>
<keyword evidence="3" id="KW-0812">Transmembrane</keyword>
<dbReference type="Pfam" id="PF12849">
    <property type="entry name" value="PBP_like_2"/>
    <property type="match status" value="1"/>
</dbReference>
<name>A0ABN2I337_9ACTN</name>
<feature type="compositionally biased region" description="Low complexity" evidence="2">
    <location>
        <begin position="422"/>
        <end position="433"/>
    </location>
</feature>
<dbReference type="PANTHER" id="PTHR42996:SF1">
    <property type="entry name" value="PHOSPHATE-BINDING PROTEIN PSTS"/>
    <property type="match status" value="1"/>
</dbReference>
<organism evidence="6 7">
    <name type="scientific">Fodinicola feengrottensis</name>
    <dbReference type="NCBI Taxonomy" id="435914"/>
    <lineage>
        <taxon>Bacteria</taxon>
        <taxon>Bacillati</taxon>
        <taxon>Actinomycetota</taxon>
        <taxon>Actinomycetes</taxon>
        <taxon>Mycobacteriales</taxon>
        <taxon>Fodinicola</taxon>
    </lineage>
</organism>
<keyword evidence="3" id="KW-1133">Transmembrane helix</keyword>
<feature type="domain" description="PBP" evidence="5">
    <location>
        <begin position="24"/>
        <end position="347"/>
    </location>
</feature>
<reference evidence="6 7" key="1">
    <citation type="journal article" date="2019" name="Int. J. Syst. Evol. Microbiol.">
        <title>The Global Catalogue of Microorganisms (GCM) 10K type strain sequencing project: providing services to taxonomists for standard genome sequencing and annotation.</title>
        <authorList>
            <consortium name="The Broad Institute Genomics Platform"/>
            <consortium name="The Broad Institute Genome Sequencing Center for Infectious Disease"/>
            <person name="Wu L."/>
            <person name="Ma J."/>
        </authorList>
    </citation>
    <scope>NUCLEOTIDE SEQUENCE [LARGE SCALE GENOMIC DNA]</scope>
    <source>
        <strain evidence="6 7">JCM 14718</strain>
    </source>
</reference>
<feature type="transmembrane region" description="Helical" evidence="3">
    <location>
        <begin position="467"/>
        <end position="491"/>
    </location>
</feature>
<feature type="compositionally biased region" description="Gly residues" evidence="2">
    <location>
        <begin position="434"/>
        <end position="451"/>
    </location>
</feature>
<feature type="signal peptide" evidence="4">
    <location>
        <begin position="1"/>
        <end position="28"/>
    </location>
</feature>
<comment type="similarity">
    <text evidence="1">Belongs to the PstS family.</text>
</comment>